<dbReference type="PROSITE" id="PS50846">
    <property type="entry name" value="HMA_2"/>
    <property type="match status" value="1"/>
</dbReference>
<sequence>MIKATMKIDGMSCGMCEAHINDAIRKVFSVKKVASSHRKGITELLIQDPVDTQLLKHAVEECGYKVLDIRCEPYEKQGFSLFKRK</sequence>
<dbReference type="EMBL" id="QRTC01000078">
    <property type="protein sequence ID" value="RGQ34862.1"/>
    <property type="molecule type" value="Genomic_DNA"/>
</dbReference>
<dbReference type="InterPro" id="IPR006121">
    <property type="entry name" value="HMA_dom"/>
</dbReference>
<name>A0A412AUI3_9FIRM</name>
<accession>A0A412AUI3</accession>
<feature type="domain" description="HMA" evidence="1">
    <location>
        <begin position="2"/>
        <end position="67"/>
    </location>
</feature>
<organism evidence="2 3">
    <name type="scientific">[Clostridium] leptum</name>
    <dbReference type="NCBI Taxonomy" id="1535"/>
    <lineage>
        <taxon>Bacteria</taxon>
        <taxon>Bacillati</taxon>
        <taxon>Bacillota</taxon>
        <taxon>Clostridia</taxon>
        <taxon>Eubacteriales</taxon>
        <taxon>Oscillospiraceae</taxon>
        <taxon>Oscillospiraceae incertae sedis</taxon>
    </lineage>
</organism>
<dbReference type="SUPFAM" id="SSF55008">
    <property type="entry name" value="HMA, heavy metal-associated domain"/>
    <property type="match status" value="1"/>
</dbReference>
<dbReference type="GO" id="GO:0046872">
    <property type="term" value="F:metal ion binding"/>
    <property type="evidence" value="ECO:0007669"/>
    <property type="project" value="InterPro"/>
</dbReference>
<reference evidence="2 3" key="1">
    <citation type="submission" date="2018-08" db="EMBL/GenBank/DDBJ databases">
        <title>A genome reference for cultivated species of the human gut microbiota.</title>
        <authorList>
            <person name="Zou Y."/>
            <person name="Xue W."/>
            <person name="Luo G."/>
        </authorList>
    </citation>
    <scope>NUCLEOTIDE SEQUENCE [LARGE SCALE GENOMIC DNA]</scope>
    <source>
        <strain evidence="2 3">AF28-26</strain>
    </source>
</reference>
<dbReference type="InterPro" id="IPR036163">
    <property type="entry name" value="HMA_dom_sf"/>
</dbReference>
<comment type="caution">
    <text evidence="2">The sequence shown here is derived from an EMBL/GenBank/DDBJ whole genome shotgun (WGS) entry which is preliminary data.</text>
</comment>
<dbReference type="CDD" id="cd00371">
    <property type="entry name" value="HMA"/>
    <property type="match status" value="1"/>
</dbReference>
<dbReference type="Gene3D" id="3.30.70.100">
    <property type="match status" value="1"/>
</dbReference>
<protein>
    <submittedName>
        <fullName evidence="2">Copper chaperone</fullName>
    </submittedName>
</protein>
<gene>
    <name evidence="2" type="ORF">DWY99_13390</name>
</gene>
<dbReference type="Proteomes" id="UP000284751">
    <property type="component" value="Unassembled WGS sequence"/>
</dbReference>
<evidence type="ECO:0000259" key="1">
    <source>
        <dbReference type="PROSITE" id="PS50846"/>
    </source>
</evidence>
<dbReference type="AlphaFoldDB" id="A0A412AUI3"/>
<evidence type="ECO:0000313" key="2">
    <source>
        <dbReference type="EMBL" id="RGQ34862.1"/>
    </source>
</evidence>
<evidence type="ECO:0000313" key="3">
    <source>
        <dbReference type="Proteomes" id="UP000284751"/>
    </source>
</evidence>
<proteinExistence type="predicted"/>